<evidence type="ECO:0008006" key="4">
    <source>
        <dbReference type="Google" id="ProtNLM"/>
    </source>
</evidence>
<dbReference type="EMBL" id="JAEQNC010000001">
    <property type="protein sequence ID" value="MBL0370909.1"/>
    <property type="molecule type" value="Genomic_DNA"/>
</dbReference>
<dbReference type="AlphaFoldDB" id="A0A936YML2"/>
<evidence type="ECO:0000256" key="1">
    <source>
        <dbReference type="SAM" id="MobiDB-lite"/>
    </source>
</evidence>
<comment type="caution">
    <text evidence="2">The sequence shown here is derived from an EMBL/GenBank/DDBJ whole genome shotgun (WGS) entry which is preliminary data.</text>
</comment>
<dbReference type="RefSeq" id="WP_201652589.1">
    <property type="nucleotide sequence ID" value="NZ_JAEQNC010000001.1"/>
</dbReference>
<evidence type="ECO:0000313" key="3">
    <source>
        <dbReference type="Proteomes" id="UP000633219"/>
    </source>
</evidence>
<name>A0A936YML2_9HYPH</name>
<sequence length="163" mass="18449">MKPTKRTTYLSRVESDYFSRKWYRRSVTLFCNLLFTGKWMRDARIIRCLIVEISEGGATVRIGNSQVPDHLYLVLGRFDVVVGSIVVQRDPGHLHLCFVRQLNPAFVNRLARMTSPFSTLESLTPKTILESENVQPAPRPMPPALYGAQEGGLGQTTKQSKKP</sequence>
<protein>
    <recommendedName>
        <fullName evidence="4">PilZ domain-containing protein</fullName>
    </recommendedName>
</protein>
<organism evidence="2 3">
    <name type="scientific">Rhizobium setariae</name>
    <dbReference type="NCBI Taxonomy" id="2801340"/>
    <lineage>
        <taxon>Bacteria</taxon>
        <taxon>Pseudomonadati</taxon>
        <taxon>Pseudomonadota</taxon>
        <taxon>Alphaproteobacteria</taxon>
        <taxon>Hyphomicrobiales</taxon>
        <taxon>Rhizobiaceae</taxon>
        <taxon>Rhizobium/Agrobacterium group</taxon>
        <taxon>Rhizobium</taxon>
    </lineage>
</organism>
<feature type="region of interest" description="Disordered" evidence="1">
    <location>
        <begin position="130"/>
        <end position="163"/>
    </location>
</feature>
<accession>A0A936YML2</accession>
<evidence type="ECO:0000313" key="2">
    <source>
        <dbReference type="EMBL" id="MBL0370909.1"/>
    </source>
</evidence>
<proteinExistence type="predicted"/>
<reference evidence="2" key="1">
    <citation type="submission" date="2021-01" db="EMBL/GenBank/DDBJ databases">
        <title>Rhizobium sp. strain KVB221 16S ribosomal RNA gene Genome sequencing and assembly.</title>
        <authorList>
            <person name="Kang M."/>
        </authorList>
    </citation>
    <scope>NUCLEOTIDE SEQUENCE</scope>
    <source>
        <strain evidence="2">KVB221</strain>
    </source>
</reference>
<gene>
    <name evidence="2" type="ORF">JJB09_02600</name>
</gene>
<dbReference type="Proteomes" id="UP000633219">
    <property type="component" value="Unassembled WGS sequence"/>
</dbReference>
<keyword evidence="3" id="KW-1185">Reference proteome</keyword>